<gene>
    <name evidence="2" type="ORF">B0T19DRAFT_430149</name>
</gene>
<dbReference type="GO" id="GO:0072344">
    <property type="term" value="P:rescue of stalled ribosome"/>
    <property type="evidence" value="ECO:0007669"/>
    <property type="project" value="TreeGrafter"/>
</dbReference>
<evidence type="ECO:0000313" key="3">
    <source>
        <dbReference type="Proteomes" id="UP001286456"/>
    </source>
</evidence>
<feature type="region of interest" description="Disordered" evidence="1">
    <location>
        <begin position="1"/>
        <end position="124"/>
    </location>
</feature>
<keyword evidence="3" id="KW-1185">Reference proteome</keyword>
<dbReference type="GO" id="GO:1990116">
    <property type="term" value="P:ribosome-associated ubiquitin-dependent protein catabolic process"/>
    <property type="evidence" value="ECO:0007669"/>
    <property type="project" value="TreeGrafter"/>
</dbReference>
<comment type="caution">
    <text evidence="2">The sequence shown here is derived from an EMBL/GenBank/DDBJ whole genome shotgun (WGS) entry which is preliminary data.</text>
</comment>
<accession>A0AAE0I8P8</accession>
<dbReference type="InterPro" id="IPR006994">
    <property type="entry name" value="TCF25/Rqc1"/>
</dbReference>
<evidence type="ECO:0000313" key="2">
    <source>
        <dbReference type="EMBL" id="KAK3320668.1"/>
    </source>
</evidence>
<reference evidence="2" key="2">
    <citation type="submission" date="2023-06" db="EMBL/GenBank/DDBJ databases">
        <authorList>
            <consortium name="Lawrence Berkeley National Laboratory"/>
            <person name="Haridas S."/>
            <person name="Hensen N."/>
            <person name="Bonometti L."/>
            <person name="Westerberg I."/>
            <person name="Brannstrom I.O."/>
            <person name="Guillou S."/>
            <person name="Cros-Aarteil S."/>
            <person name="Calhoun S."/>
            <person name="Kuo A."/>
            <person name="Mondo S."/>
            <person name="Pangilinan J."/>
            <person name="Riley R."/>
            <person name="Labutti K."/>
            <person name="Andreopoulos B."/>
            <person name="Lipzen A."/>
            <person name="Chen C."/>
            <person name="Yanf M."/>
            <person name="Daum C."/>
            <person name="Ng V."/>
            <person name="Clum A."/>
            <person name="Steindorff A."/>
            <person name="Ohm R."/>
            <person name="Martin F."/>
            <person name="Silar P."/>
            <person name="Natvig D."/>
            <person name="Lalanne C."/>
            <person name="Gautier V."/>
            <person name="Ament-Velasquez S.L."/>
            <person name="Kruys A."/>
            <person name="Hutchinson M.I."/>
            <person name="Powell A.J."/>
            <person name="Barry K."/>
            <person name="Miller A.N."/>
            <person name="Grigoriev I.V."/>
            <person name="Debuchy R."/>
            <person name="Gladieux P."/>
            <person name="Thoren M.H."/>
            <person name="Johannesson H."/>
        </authorList>
    </citation>
    <scope>NUCLEOTIDE SEQUENCE</scope>
    <source>
        <strain evidence="2">SMH4131-1</strain>
    </source>
</reference>
<dbReference type="Proteomes" id="UP001286456">
    <property type="component" value="Unassembled WGS sequence"/>
</dbReference>
<organism evidence="2 3">
    <name type="scientific">Cercophora scortea</name>
    <dbReference type="NCBI Taxonomy" id="314031"/>
    <lineage>
        <taxon>Eukaryota</taxon>
        <taxon>Fungi</taxon>
        <taxon>Dikarya</taxon>
        <taxon>Ascomycota</taxon>
        <taxon>Pezizomycotina</taxon>
        <taxon>Sordariomycetes</taxon>
        <taxon>Sordariomycetidae</taxon>
        <taxon>Sordariales</taxon>
        <taxon>Lasiosphaeriaceae</taxon>
        <taxon>Cercophora</taxon>
    </lineage>
</organism>
<reference evidence="2" key="1">
    <citation type="journal article" date="2023" name="Mol. Phylogenet. Evol.">
        <title>Genome-scale phylogeny and comparative genomics of the fungal order Sordariales.</title>
        <authorList>
            <person name="Hensen N."/>
            <person name="Bonometti L."/>
            <person name="Westerberg I."/>
            <person name="Brannstrom I.O."/>
            <person name="Guillou S."/>
            <person name="Cros-Aarteil S."/>
            <person name="Calhoun S."/>
            <person name="Haridas S."/>
            <person name="Kuo A."/>
            <person name="Mondo S."/>
            <person name="Pangilinan J."/>
            <person name="Riley R."/>
            <person name="LaButti K."/>
            <person name="Andreopoulos B."/>
            <person name="Lipzen A."/>
            <person name="Chen C."/>
            <person name="Yan M."/>
            <person name="Daum C."/>
            <person name="Ng V."/>
            <person name="Clum A."/>
            <person name="Steindorff A."/>
            <person name="Ohm R.A."/>
            <person name="Martin F."/>
            <person name="Silar P."/>
            <person name="Natvig D.O."/>
            <person name="Lalanne C."/>
            <person name="Gautier V."/>
            <person name="Ament-Velasquez S.L."/>
            <person name="Kruys A."/>
            <person name="Hutchinson M.I."/>
            <person name="Powell A.J."/>
            <person name="Barry K."/>
            <person name="Miller A.N."/>
            <person name="Grigoriev I.V."/>
            <person name="Debuchy R."/>
            <person name="Gladieux P."/>
            <person name="Hiltunen Thoren M."/>
            <person name="Johannesson H."/>
        </authorList>
    </citation>
    <scope>NUCLEOTIDE SEQUENCE</scope>
    <source>
        <strain evidence="2">SMH4131-1</strain>
    </source>
</reference>
<sequence length="723" mass="81521">MASRQLRKLRKQQELLSMQDEAPSVTDESEDEPIHTKPRVNAFSGFAALGMDDNDDDDGNDNDDDDEKKADENSLPKEASADHDDEKEDEEEEAPVKKTKKPRKKKKKAKKAEAPPKDEHDSLDEIDRVLEELKLANPRGSGKPNAPSAATTSTGQLSELLQINFQHLKAMNEMRKLFGRAMETAQSEDQGNRPQTAGQHGVDLETFLNTHPADGPIRPGQAKKTMFETVLRTNPFIEGKKTWPRDSAHGLKMVCLSKGDDGTAEFAFAHDKIYEDLEMSFFGLVQMYDPMQLVYFLHRHPYHVSSLIQVSKIAKQDQNSALASDLIERALFTFGRASLSDFRKKLEQGKVRMDFKRPNNRQFYLAGYNMIKNLVMKGTFRTALEWTKLFLSINHKDPYAMVNWAHALAIRAHEAQWFVDLCNSSLLDETHGVDTSLYIKQSLPLAKLQLKDEAGAREALIAGIEKLPWLFCSLFGALNLDAPKSVWGIQPRDPEEDLHTKLYIHMTKDLWGSPQAVALLKDAANAARRVEFASLPASPEVSLATARFVYLDNTPELMSAVPRQLLYQTVNFDFDPLPPRLEDNIFSNKTQPLPWLTTAEDRQRRHLEMQERLAQQLAQEIEPRWRDPDGDAGAFGGGESDLDLDPHLDVDVNGDEDEDETAEAGRGFMRRLLDRLMPERPQGSEDAQQQPEHATDAPSPAGAGRNIPGAWVEDDDEEEDYSR</sequence>
<name>A0AAE0I8P8_9PEZI</name>
<feature type="region of interest" description="Disordered" evidence="1">
    <location>
        <begin position="620"/>
        <end position="723"/>
    </location>
</feature>
<feature type="compositionally biased region" description="Basic and acidic residues" evidence="1">
    <location>
        <begin position="111"/>
        <end position="124"/>
    </location>
</feature>
<feature type="compositionally biased region" description="Acidic residues" evidence="1">
    <location>
        <begin position="712"/>
        <end position="723"/>
    </location>
</feature>
<evidence type="ECO:0000256" key="1">
    <source>
        <dbReference type="SAM" id="MobiDB-lite"/>
    </source>
</evidence>
<feature type="compositionally biased region" description="Basic residues" evidence="1">
    <location>
        <begin position="97"/>
        <end position="110"/>
    </location>
</feature>
<feature type="compositionally biased region" description="Basic and acidic residues" evidence="1">
    <location>
        <begin position="67"/>
        <end position="84"/>
    </location>
</feature>
<dbReference type="AlphaFoldDB" id="A0AAE0I8P8"/>
<protein>
    <submittedName>
        <fullName evidence="2">Transcriptional repressor TCF25-domain-containing protein</fullName>
    </submittedName>
</protein>
<dbReference type="PANTHER" id="PTHR22684:SF0">
    <property type="entry name" value="RIBOSOME QUALITY CONTROL COMPLEX SUBUNIT TCF25"/>
    <property type="match status" value="1"/>
</dbReference>
<dbReference type="GO" id="GO:1990112">
    <property type="term" value="C:RQC complex"/>
    <property type="evidence" value="ECO:0007669"/>
    <property type="project" value="TreeGrafter"/>
</dbReference>
<dbReference type="Pfam" id="PF04910">
    <property type="entry name" value="Tcf25"/>
    <property type="match status" value="1"/>
</dbReference>
<feature type="compositionally biased region" description="Basic residues" evidence="1">
    <location>
        <begin position="1"/>
        <end position="10"/>
    </location>
</feature>
<feature type="compositionally biased region" description="Acidic residues" evidence="1">
    <location>
        <begin position="652"/>
        <end position="662"/>
    </location>
</feature>
<proteinExistence type="predicted"/>
<feature type="compositionally biased region" description="Acidic residues" evidence="1">
    <location>
        <begin position="52"/>
        <end position="66"/>
    </location>
</feature>
<dbReference type="PANTHER" id="PTHR22684">
    <property type="entry name" value="NULP1-RELATED"/>
    <property type="match status" value="1"/>
</dbReference>
<dbReference type="EMBL" id="JAUEPO010000005">
    <property type="protein sequence ID" value="KAK3320668.1"/>
    <property type="molecule type" value="Genomic_DNA"/>
</dbReference>